<dbReference type="AlphaFoldDB" id="A0A0M2HS21"/>
<dbReference type="InterPro" id="IPR025966">
    <property type="entry name" value="OppC_N"/>
</dbReference>
<comment type="similarity">
    <text evidence="3">Belongs to the ABC transporter superfamily.</text>
</comment>
<evidence type="ECO:0000256" key="1">
    <source>
        <dbReference type="ARBA" id="ARBA00004141"/>
    </source>
</evidence>
<evidence type="ECO:0000256" key="11">
    <source>
        <dbReference type="RuleBase" id="RU363032"/>
    </source>
</evidence>
<dbReference type="GO" id="GO:0016887">
    <property type="term" value="F:ATP hydrolysis activity"/>
    <property type="evidence" value="ECO:0007669"/>
    <property type="project" value="InterPro"/>
</dbReference>
<evidence type="ECO:0000259" key="13">
    <source>
        <dbReference type="PROSITE" id="PS50928"/>
    </source>
</evidence>
<dbReference type="PROSITE" id="PS50928">
    <property type="entry name" value="ABC_TM1"/>
    <property type="match status" value="1"/>
</dbReference>
<keyword evidence="5" id="KW-1003">Cell membrane</keyword>
<dbReference type="OrthoDB" id="3677453at2"/>
<feature type="transmembrane region" description="Helical" evidence="11">
    <location>
        <begin position="152"/>
        <end position="170"/>
    </location>
</feature>
<dbReference type="NCBIfam" id="TIGR01727">
    <property type="entry name" value="oligo_HPY"/>
    <property type="match status" value="1"/>
</dbReference>
<dbReference type="Proteomes" id="UP000033900">
    <property type="component" value="Unassembled WGS sequence"/>
</dbReference>
<dbReference type="GO" id="GO:0005524">
    <property type="term" value="F:ATP binding"/>
    <property type="evidence" value="ECO:0007669"/>
    <property type="project" value="UniProtKB-KW"/>
</dbReference>
<dbReference type="PANTHER" id="PTHR43297">
    <property type="entry name" value="OLIGOPEPTIDE TRANSPORT ATP-BINDING PROTEIN APPD"/>
    <property type="match status" value="1"/>
</dbReference>
<dbReference type="Pfam" id="PF08352">
    <property type="entry name" value="oligo_HPY"/>
    <property type="match status" value="1"/>
</dbReference>
<dbReference type="InterPro" id="IPR013563">
    <property type="entry name" value="Oligopep_ABC_C"/>
</dbReference>
<dbReference type="Pfam" id="PF00528">
    <property type="entry name" value="BPD_transp_1"/>
    <property type="match status" value="1"/>
</dbReference>
<feature type="transmembrane region" description="Helical" evidence="11">
    <location>
        <begin position="126"/>
        <end position="146"/>
    </location>
</feature>
<dbReference type="EMBL" id="JYJB01000009">
    <property type="protein sequence ID" value="KJL47284.1"/>
    <property type="molecule type" value="Genomic_DNA"/>
</dbReference>
<dbReference type="Gene3D" id="1.10.3720.10">
    <property type="entry name" value="MetI-like"/>
    <property type="match status" value="1"/>
</dbReference>
<reference evidence="14 15" key="1">
    <citation type="submission" date="2015-02" db="EMBL/GenBank/DDBJ databases">
        <title>Draft genome sequences of ten Microbacterium spp. with emphasis on heavy metal contaminated environments.</title>
        <authorList>
            <person name="Corretto E."/>
        </authorList>
    </citation>
    <scope>NUCLEOTIDE SEQUENCE [LARGE SCALE GENOMIC DNA]</scope>
    <source>
        <strain evidence="14 15">SA35</strain>
    </source>
</reference>
<dbReference type="SUPFAM" id="SSF52540">
    <property type="entry name" value="P-loop containing nucleoside triphosphate hydrolases"/>
    <property type="match status" value="1"/>
</dbReference>
<keyword evidence="7" id="KW-0547">Nucleotide-binding</keyword>
<evidence type="ECO:0000256" key="10">
    <source>
        <dbReference type="ARBA" id="ARBA00023136"/>
    </source>
</evidence>
<dbReference type="CDD" id="cd06261">
    <property type="entry name" value="TM_PBP2"/>
    <property type="match status" value="1"/>
</dbReference>
<dbReference type="GO" id="GO:0055085">
    <property type="term" value="P:transmembrane transport"/>
    <property type="evidence" value="ECO:0007669"/>
    <property type="project" value="InterPro"/>
</dbReference>
<evidence type="ECO:0000256" key="2">
    <source>
        <dbReference type="ARBA" id="ARBA00004202"/>
    </source>
</evidence>
<dbReference type="PANTHER" id="PTHR43297:SF2">
    <property type="entry name" value="DIPEPTIDE TRANSPORT ATP-BINDING PROTEIN DPPD"/>
    <property type="match status" value="1"/>
</dbReference>
<keyword evidence="8 14" id="KW-0067">ATP-binding</keyword>
<evidence type="ECO:0000313" key="14">
    <source>
        <dbReference type="EMBL" id="KJL47284.1"/>
    </source>
</evidence>
<feature type="transmembrane region" description="Helical" evidence="11">
    <location>
        <begin position="92"/>
        <end position="114"/>
    </location>
</feature>
<keyword evidence="15" id="KW-1185">Reference proteome</keyword>
<dbReference type="InterPro" id="IPR003593">
    <property type="entry name" value="AAA+_ATPase"/>
</dbReference>
<name>A0A0M2HS21_9MICO</name>
<evidence type="ECO:0000256" key="5">
    <source>
        <dbReference type="ARBA" id="ARBA00022475"/>
    </source>
</evidence>
<keyword evidence="9 11" id="KW-1133">Transmembrane helix</keyword>
<feature type="domain" description="ABC transmembrane type-1" evidence="13">
    <location>
        <begin position="88"/>
        <end position="276"/>
    </location>
</feature>
<evidence type="ECO:0000256" key="6">
    <source>
        <dbReference type="ARBA" id="ARBA00022692"/>
    </source>
</evidence>
<keyword evidence="6 11" id="KW-0812">Transmembrane</keyword>
<evidence type="ECO:0000256" key="3">
    <source>
        <dbReference type="ARBA" id="ARBA00005417"/>
    </source>
</evidence>
<evidence type="ECO:0000256" key="8">
    <source>
        <dbReference type="ARBA" id="ARBA00022840"/>
    </source>
</evidence>
<dbReference type="SUPFAM" id="SSF161098">
    <property type="entry name" value="MetI-like"/>
    <property type="match status" value="1"/>
</dbReference>
<feature type="transmembrane region" description="Helical" evidence="11">
    <location>
        <begin position="208"/>
        <end position="231"/>
    </location>
</feature>
<dbReference type="RefSeq" id="WP_045257697.1">
    <property type="nucleotide sequence ID" value="NZ_JYJB01000009.1"/>
</dbReference>
<comment type="caution">
    <text evidence="14">The sequence shown here is derived from an EMBL/GenBank/DDBJ whole genome shotgun (WGS) entry which is preliminary data.</text>
</comment>
<evidence type="ECO:0000256" key="7">
    <source>
        <dbReference type="ARBA" id="ARBA00022741"/>
    </source>
</evidence>
<sequence length="648" mass="68597">MTVSTTSIVRPRRTDRRVGRTLRSSPTAILSLTWLIGLIAASLTAPLWLPYGPLEQDLKAVLQGPSAAHLLGTDELGRDLLSRIVTAAAPTMLVALLTPVVGIGVSVPLTLWAARSRRVEAVMNRVSEIVLSLPGMVIIMAVIAAVGTNMVVVMAIFGLLLFGALYRVFFGQSKSLHRQLFVEAAAVDGVRPMLASLRHVLPNMSTTVIVQFVLIFGVGIGMQAGLAFIGLGPQPPEPTWGGMIQAASKFIFQQPWMMVPTGGVLALTIIAANALADVLSGGAAKPPPLISLRRRRTPAAESAAPATKVAERELSIENLVIGVDDGPELVSGVSLRVQPGSVMGLVGESGCGKSVTSYALLGLLAPGLSVRSGRIRWGGADLARADESELQRVRGHEIAFISQEPTRALDPMFTIEWQLAAAIRRLRKTGRGQAKAVAAALLADVGIVDVPRVLKSYPHQISGGMAQRVAIALALAGTPSLLIADEPTTALDVTVQAEILDLLRGLVADRGMSVILVTHDLGVVADLCDEVSVMYAGQIVESGPVRDVLLQPEHPYTMALLAADPHTIAEMDSTPRLASIPGQVPAPGSWTSGCRFAERCRFASIECRSPIPLDPRGEGEGGVRCVRRDEVRGRQEEWRAPVGAGGRS</sequence>
<gene>
    <name evidence="14" type="primary">oppD_4</name>
    <name evidence="14" type="ORF">RS84_02074</name>
</gene>
<dbReference type="PROSITE" id="PS00211">
    <property type="entry name" value="ABC_TRANSPORTER_1"/>
    <property type="match status" value="1"/>
</dbReference>
<feature type="transmembrane region" description="Helical" evidence="11">
    <location>
        <begin position="27"/>
        <end position="49"/>
    </location>
</feature>
<proteinExistence type="inferred from homology"/>
<evidence type="ECO:0000313" key="15">
    <source>
        <dbReference type="Proteomes" id="UP000033900"/>
    </source>
</evidence>
<dbReference type="InterPro" id="IPR017871">
    <property type="entry name" value="ABC_transporter-like_CS"/>
</dbReference>
<dbReference type="GO" id="GO:0015833">
    <property type="term" value="P:peptide transport"/>
    <property type="evidence" value="ECO:0007669"/>
    <property type="project" value="InterPro"/>
</dbReference>
<organism evidence="14 15">
    <name type="scientific">Microbacterium hydrocarbonoxydans</name>
    <dbReference type="NCBI Taxonomy" id="273678"/>
    <lineage>
        <taxon>Bacteria</taxon>
        <taxon>Bacillati</taxon>
        <taxon>Actinomycetota</taxon>
        <taxon>Actinomycetes</taxon>
        <taxon>Micrococcales</taxon>
        <taxon>Microbacteriaceae</taxon>
        <taxon>Microbacterium</taxon>
    </lineage>
</organism>
<dbReference type="InterPro" id="IPR000515">
    <property type="entry name" value="MetI-like"/>
</dbReference>
<protein>
    <submittedName>
        <fullName evidence="14">Oligopeptide transport ATP-binding protein OppD</fullName>
    </submittedName>
</protein>
<dbReference type="Gene3D" id="3.40.50.300">
    <property type="entry name" value="P-loop containing nucleotide triphosphate hydrolases"/>
    <property type="match status" value="1"/>
</dbReference>
<dbReference type="InterPro" id="IPR027417">
    <property type="entry name" value="P-loop_NTPase"/>
</dbReference>
<dbReference type="SMART" id="SM00382">
    <property type="entry name" value="AAA"/>
    <property type="match status" value="1"/>
</dbReference>
<comment type="similarity">
    <text evidence="11">Belongs to the binding-protein-dependent transport system permease family.</text>
</comment>
<dbReference type="InterPro" id="IPR003439">
    <property type="entry name" value="ABC_transporter-like_ATP-bd"/>
</dbReference>
<keyword evidence="4 11" id="KW-0813">Transport</keyword>
<dbReference type="Pfam" id="PF12911">
    <property type="entry name" value="OppC_N"/>
    <property type="match status" value="1"/>
</dbReference>
<evidence type="ECO:0000256" key="4">
    <source>
        <dbReference type="ARBA" id="ARBA00022448"/>
    </source>
</evidence>
<dbReference type="CDD" id="cd03257">
    <property type="entry name" value="ABC_NikE_OppD_transporters"/>
    <property type="match status" value="1"/>
</dbReference>
<dbReference type="PROSITE" id="PS50893">
    <property type="entry name" value="ABC_TRANSPORTER_2"/>
    <property type="match status" value="1"/>
</dbReference>
<feature type="domain" description="ABC transporter" evidence="12">
    <location>
        <begin position="314"/>
        <end position="561"/>
    </location>
</feature>
<dbReference type="PATRIC" id="fig|273678.4.peg.2077"/>
<evidence type="ECO:0000256" key="9">
    <source>
        <dbReference type="ARBA" id="ARBA00022989"/>
    </source>
</evidence>
<dbReference type="Pfam" id="PF00005">
    <property type="entry name" value="ABC_tran"/>
    <property type="match status" value="1"/>
</dbReference>
<dbReference type="STRING" id="273678.RS84_02074"/>
<comment type="subcellular location">
    <subcellularLocation>
        <location evidence="11">Cell membrane</location>
        <topology evidence="11">Multi-pass membrane protein</topology>
    </subcellularLocation>
    <subcellularLocation>
        <location evidence="2">Cell membrane</location>
        <topology evidence="2">Peripheral membrane protein</topology>
    </subcellularLocation>
    <subcellularLocation>
        <location evidence="1">Membrane</location>
        <topology evidence="1">Multi-pass membrane protein</topology>
    </subcellularLocation>
</comment>
<evidence type="ECO:0000259" key="12">
    <source>
        <dbReference type="PROSITE" id="PS50893"/>
    </source>
</evidence>
<keyword evidence="10 11" id="KW-0472">Membrane</keyword>
<dbReference type="InterPro" id="IPR035906">
    <property type="entry name" value="MetI-like_sf"/>
</dbReference>
<dbReference type="InterPro" id="IPR050388">
    <property type="entry name" value="ABC_Ni/Peptide_Import"/>
</dbReference>
<dbReference type="FunFam" id="3.40.50.300:FF:000016">
    <property type="entry name" value="Oligopeptide ABC transporter ATP-binding component"/>
    <property type="match status" value="1"/>
</dbReference>
<accession>A0A0M2HS21</accession>
<dbReference type="GO" id="GO:0005886">
    <property type="term" value="C:plasma membrane"/>
    <property type="evidence" value="ECO:0007669"/>
    <property type="project" value="UniProtKB-SubCell"/>
</dbReference>